<proteinExistence type="predicted"/>
<dbReference type="AlphaFoldDB" id="A0A0P0XSR4"/>
<name>A0A0P0XSR4_ORYSJ</name>
<keyword evidence="2" id="KW-1185">Reference proteome</keyword>
<reference evidence="1 2" key="2">
    <citation type="journal article" date="2013" name="Plant Cell Physiol.">
        <title>Rice Annotation Project Database (RAP-DB): an integrative and interactive database for rice genomics.</title>
        <authorList>
            <person name="Sakai H."/>
            <person name="Lee S.S."/>
            <person name="Tanaka T."/>
            <person name="Numa H."/>
            <person name="Kim J."/>
            <person name="Kawahara Y."/>
            <person name="Wakimoto H."/>
            <person name="Yang C.C."/>
            <person name="Iwamoto M."/>
            <person name="Abe T."/>
            <person name="Yamada Y."/>
            <person name="Muto A."/>
            <person name="Inokuchi H."/>
            <person name="Ikemura T."/>
            <person name="Matsumoto T."/>
            <person name="Sasaki T."/>
            <person name="Itoh T."/>
        </authorList>
    </citation>
    <scope>NUCLEOTIDE SEQUENCE [LARGE SCALE GENOMIC DNA]</scope>
    <source>
        <strain evidence="2">cv. Nipponbare</strain>
    </source>
</reference>
<dbReference type="Proteomes" id="UP000059680">
    <property type="component" value="Chromosome 10"/>
</dbReference>
<evidence type="ECO:0000313" key="1">
    <source>
        <dbReference type="EMBL" id="BAT10335.1"/>
    </source>
</evidence>
<dbReference type="PaxDb" id="39947-A0A0P0XSR4"/>
<sequence>MTPLRCLVNAMVHLAAANPSIMFRLLLAQSSLDVGMNPVKLLQLASARQPLEVLCSPPTIDALLIDMFCMDTLDIGTKPTIPTYLFFASVA</sequence>
<evidence type="ECO:0000313" key="2">
    <source>
        <dbReference type="Proteomes" id="UP000059680"/>
    </source>
</evidence>
<dbReference type="EMBL" id="AP014966">
    <property type="protein sequence ID" value="BAT10335.1"/>
    <property type="molecule type" value="Genomic_DNA"/>
</dbReference>
<reference evidence="1 2" key="3">
    <citation type="journal article" date="2013" name="Rice">
        <title>Improvement of the Oryza sativa Nipponbare reference genome using next generation sequence and optical map data.</title>
        <authorList>
            <person name="Kawahara Y."/>
            <person name="de la Bastide M."/>
            <person name="Hamilton J.P."/>
            <person name="Kanamori H."/>
            <person name="McCombie W.R."/>
            <person name="Ouyang S."/>
            <person name="Schwartz D.C."/>
            <person name="Tanaka T."/>
            <person name="Wu J."/>
            <person name="Zhou S."/>
            <person name="Childs K.L."/>
            <person name="Davidson R.M."/>
            <person name="Lin H."/>
            <person name="Quesada-Ocampo L."/>
            <person name="Vaillancourt B."/>
            <person name="Sakai H."/>
            <person name="Lee S.S."/>
            <person name="Kim J."/>
            <person name="Numa H."/>
            <person name="Itoh T."/>
            <person name="Buell C.R."/>
            <person name="Matsumoto T."/>
        </authorList>
    </citation>
    <scope>NUCLEOTIDE SEQUENCE [LARGE SCALE GENOMIC DNA]</scope>
    <source>
        <strain evidence="2">cv. Nipponbare</strain>
    </source>
</reference>
<reference evidence="2" key="1">
    <citation type="journal article" date="2005" name="Nature">
        <title>The map-based sequence of the rice genome.</title>
        <authorList>
            <consortium name="International rice genome sequencing project (IRGSP)"/>
            <person name="Matsumoto T."/>
            <person name="Wu J."/>
            <person name="Kanamori H."/>
            <person name="Katayose Y."/>
            <person name="Fujisawa M."/>
            <person name="Namiki N."/>
            <person name="Mizuno H."/>
            <person name="Yamamoto K."/>
            <person name="Antonio B.A."/>
            <person name="Baba T."/>
            <person name="Sakata K."/>
            <person name="Nagamura Y."/>
            <person name="Aoki H."/>
            <person name="Arikawa K."/>
            <person name="Arita K."/>
            <person name="Bito T."/>
            <person name="Chiden Y."/>
            <person name="Fujitsuka N."/>
            <person name="Fukunaka R."/>
            <person name="Hamada M."/>
            <person name="Harada C."/>
            <person name="Hayashi A."/>
            <person name="Hijishita S."/>
            <person name="Honda M."/>
            <person name="Hosokawa S."/>
            <person name="Ichikawa Y."/>
            <person name="Idonuma A."/>
            <person name="Iijima M."/>
            <person name="Ikeda M."/>
            <person name="Ikeno M."/>
            <person name="Ito K."/>
            <person name="Ito S."/>
            <person name="Ito T."/>
            <person name="Ito Y."/>
            <person name="Ito Y."/>
            <person name="Iwabuchi A."/>
            <person name="Kamiya K."/>
            <person name="Karasawa W."/>
            <person name="Kurita K."/>
            <person name="Katagiri S."/>
            <person name="Kikuta A."/>
            <person name="Kobayashi H."/>
            <person name="Kobayashi N."/>
            <person name="Machita K."/>
            <person name="Maehara T."/>
            <person name="Masukawa M."/>
            <person name="Mizubayashi T."/>
            <person name="Mukai Y."/>
            <person name="Nagasaki H."/>
            <person name="Nagata Y."/>
            <person name="Naito S."/>
            <person name="Nakashima M."/>
            <person name="Nakama Y."/>
            <person name="Nakamichi Y."/>
            <person name="Nakamura M."/>
            <person name="Meguro A."/>
            <person name="Negishi M."/>
            <person name="Ohta I."/>
            <person name="Ohta T."/>
            <person name="Okamoto M."/>
            <person name="Ono N."/>
            <person name="Saji S."/>
            <person name="Sakaguchi M."/>
            <person name="Sakai K."/>
            <person name="Shibata M."/>
            <person name="Shimokawa T."/>
            <person name="Song J."/>
            <person name="Takazaki Y."/>
            <person name="Terasawa K."/>
            <person name="Tsugane M."/>
            <person name="Tsuji K."/>
            <person name="Ueda S."/>
            <person name="Waki K."/>
            <person name="Yamagata H."/>
            <person name="Yamamoto M."/>
            <person name="Yamamoto S."/>
            <person name="Yamane H."/>
            <person name="Yoshiki S."/>
            <person name="Yoshihara R."/>
            <person name="Yukawa K."/>
            <person name="Zhong H."/>
            <person name="Yano M."/>
            <person name="Yuan Q."/>
            <person name="Ouyang S."/>
            <person name="Liu J."/>
            <person name="Jones K.M."/>
            <person name="Gansberger K."/>
            <person name="Moffat K."/>
            <person name="Hill J."/>
            <person name="Bera J."/>
            <person name="Fadrosh D."/>
            <person name="Jin S."/>
            <person name="Johri S."/>
            <person name="Kim M."/>
            <person name="Overton L."/>
            <person name="Reardon M."/>
            <person name="Tsitrin T."/>
            <person name="Vuong H."/>
            <person name="Weaver B."/>
            <person name="Ciecko A."/>
            <person name="Tallon L."/>
            <person name="Jackson J."/>
            <person name="Pai G."/>
            <person name="Aken S.V."/>
            <person name="Utterback T."/>
            <person name="Reidmuller S."/>
            <person name="Feldblyum T."/>
            <person name="Hsiao J."/>
            <person name="Zismann V."/>
            <person name="Iobst S."/>
            <person name="de Vazeille A.R."/>
            <person name="Buell C.R."/>
            <person name="Ying K."/>
            <person name="Li Y."/>
            <person name="Lu T."/>
            <person name="Huang Y."/>
            <person name="Zhao Q."/>
            <person name="Feng Q."/>
            <person name="Zhang L."/>
            <person name="Zhu J."/>
            <person name="Weng Q."/>
            <person name="Mu J."/>
            <person name="Lu Y."/>
            <person name="Fan D."/>
            <person name="Liu Y."/>
            <person name="Guan J."/>
            <person name="Zhang Y."/>
            <person name="Yu S."/>
            <person name="Liu X."/>
            <person name="Zhang Y."/>
            <person name="Hong G."/>
            <person name="Han B."/>
            <person name="Choisne N."/>
            <person name="Demange N."/>
            <person name="Orjeda G."/>
            <person name="Samain S."/>
            <person name="Cattolico L."/>
            <person name="Pelletier E."/>
            <person name="Couloux A."/>
            <person name="Segurens B."/>
            <person name="Wincker P."/>
            <person name="D'Hont A."/>
            <person name="Scarpelli C."/>
            <person name="Weissenbach J."/>
            <person name="Salanoubat M."/>
            <person name="Quetier F."/>
            <person name="Yu Y."/>
            <person name="Kim H.R."/>
            <person name="Rambo T."/>
            <person name="Currie J."/>
            <person name="Collura K."/>
            <person name="Luo M."/>
            <person name="Yang T."/>
            <person name="Ammiraju J.S.S."/>
            <person name="Engler F."/>
            <person name="Soderlund C."/>
            <person name="Wing R.A."/>
            <person name="Palmer L.E."/>
            <person name="de la Bastide M."/>
            <person name="Spiegel L."/>
            <person name="Nascimento L."/>
            <person name="Zutavern T."/>
            <person name="O'Shaughnessy A."/>
            <person name="Dike S."/>
            <person name="Dedhia N."/>
            <person name="Preston R."/>
            <person name="Balija V."/>
            <person name="McCombie W.R."/>
            <person name="Chow T."/>
            <person name="Chen H."/>
            <person name="Chung M."/>
            <person name="Chen C."/>
            <person name="Shaw J."/>
            <person name="Wu H."/>
            <person name="Hsiao K."/>
            <person name="Chao Y."/>
            <person name="Chu M."/>
            <person name="Cheng C."/>
            <person name="Hour A."/>
            <person name="Lee P."/>
            <person name="Lin S."/>
            <person name="Lin Y."/>
            <person name="Liou J."/>
            <person name="Liu S."/>
            <person name="Hsing Y."/>
            <person name="Raghuvanshi S."/>
            <person name="Mohanty A."/>
            <person name="Bharti A.K."/>
            <person name="Gaur A."/>
            <person name="Gupta V."/>
            <person name="Kumar D."/>
            <person name="Ravi V."/>
            <person name="Vij S."/>
            <person name="Kapur A."/>
            <person name="Khurana P."/>
            <person name="Khurana P."/>
            <person name="Khurana J.P."/>
            <person name="Tyagi A.K."/>
            <person name="Gaikwad K."/>
            <person name="Singh A."/>
            <person name="Dalal V."/>
            <person name="Srivastava S."/>
            <person name="Dixit A."/>
            <person name="Pal A.K."/>
            <person name="Ghazi I.A."/>
            <person name="Yadav M."/>
            <person name="Pandit A."/>
            <person name="Bhargava A."/>
            <person name="Sureshbabu K."/>
            <person name="Batra K."/>
            <person name="Sharma T.R."/>
            <person name="Mohapatra T."/>
            <person name="Singh N.K."/>
            <person name="Messing J."/>
            <person name="Nelson A.B."/>
            <person name="Fuks G."/>
            <person name="Kavchok S."/>
            <person name="Keizer G."/>
            <person name="Linton E."/>
            <person name="Llaca V."/>
            <person name="Song R."/>
            <person name="Tanyolac B."/>
            <person name="Young S."/>
            <person name="Ho-Il K."/>
            <person name="Hahn J.H."/>
            <person name="Sangsakoo G."/>
            <person name="Vanavichit A."/>
            <person name="de Mattos Luiz.A.T."/>
            <person name="Zimmer P.D."/>
            <person name="Malone G."/>
            <person name="Dellagostin O."/>
            <person name="de Oliveira A.C."/>
            <person name="Bevan M."/>
            <person name="Bancroft I."/>
            <person name="Minx P."/>
            <person name="Cordum H."/>
            <person name="Wilson R."/>
            <person name="Cheng Z."/>
            <person name="Jin W."/>
            <person name="Jiang J."/>
            <person name="Leong S.A."/>
            <person name="Iwama H."/>
            <person name="Gojobori T."/>
            <person name="Itoh T."/>
            <person name="Niimura Y."/>
            <person name="Fujii Y."/>
            <person name="Habara T."/>
            <person name="Sakai H."/>
            <person name="Sato Y."/>
            <person name="Wilson G."/>
            <person name="Kumar K."/>
            <person name="McCouch S."/>
            <person name="Juretic N."/>
            <person name="Hoen D."/>
            <person name="Wright S."/>
            <person name="Bruskiewich R."/>
            <person name="Bureau T."/>
            <person name="Miyao A."/>
            <person name="Hirochika H."/>
            <person name="Nishikawa T."/>
            <person name="Kadowaki K."/>
            <person name="Sugiura M."/>
            <person name="Burr B."/>
            <person name="Sasaki T."/>
        </authorList>
    </citation>
    <scope>NUCLEOTIDE SEQUENCE [LARGE SCALE GENOMIC DNA]</scope>
    <source>
        <strain evidence="2">cv. Nipponbare</strain>
    </source>
</reference>
<dbReference type="InParanoid" id="A0A0P0XSR4"/>
<gene>
    <name evidence="1" type="ordered locus">Os10g0327200</name>
    <name evidence="1" type="ORF">OSNPB_100327200</name>
</gene>
<protein>
    <submittedName>
        <fullName evidence="1">Os10g0327200 protein</fullName>
    </submittedName>
</protein>
<accession>A0A0P0XSR4</accession>
<organism evidence="1 2">
    <name type="scientific">Oryza sativa subsp. japonica</name>
    <name type="common">Rice</name>
    <dbReference type="NCBI Taxonomy" id="39947"/>
    <lineage>
        <taxon>Eukaryota</taxon>
        <taxon>Viridiplantae</taxon>
        <taxon>Streptophyta</taxon>
        <taxon>Embryophyta</taxon>
        <taxon>Tracheophyta</taxon>
        <taxon>Spermatophyta</taxon>
        <taxon>Magnoliopsida</taxon>
        <taxon>Liliopsida</taxon>
        <taxon>Poales</taxon>
        <taxon>Poaceae</taxon>
        <taxon>BOP clade</taxon>
        <taxon>Oryzoideae</taxon>
        <taxon>Oryzeae</taxon>
        <taxon>Oryzinae</taxon>
        <taxon>Oryza</taxon>
        <taxon>Oryza sativa</taxon>
    </lineage>
</organism>